<keyword evidence="1" id="KW-0479">Metal-binding</keyword>
<accession>A0A2N5X7H9</accession>
<dbReference type="PANTHER" id="PTHR10000:SF8">
    <property type="entry name" value="HAD SUPERFAMILY HYDROLASE-LIKE, TYPE 3"/>
    <property type="match status" value="1"/>
</dbReference>
<dbReference type="SFLD" id="SFLDG01142">
    <property type="entry name" value="C2.B.2:_Mannosyl-3-phosphoglyc"/>
    <property type="match status" value="1"/>
</dbReference>
<dbReference type="GO" id="GO:0000287">
    <property type="term" value="F:magnesium ion binding"/>
    <property type="evidence" value="ECO:0007669"/>
    <property type="project" value="TreeGrafter"/>
</dbReference>
<dbReference type="GO" id="GO:0050531">
    <property type="term" value="F:mannosyl-3-phosphoglycerate phosphatase activity"/>
    <property type="evidence" value="ECO:0007669"/>
    <property type="project" value="InterPro"/>
</dbReference>
<dbReference type="RefSeq" id="WP_101517340.1">
    <property type="nucleotide sequence ID" value="NZ_PKUS01000002.1"/>
</dbReference>
<dbReference type="SFLD" id="SFLDG01140">
    <property type="entry name" value="C2.B:_Phosphomannomutase_and_P"/>
    <property type="match status" value="1"/>
</dbReference>
<proteinExistence type="predicted"/>
<dbReference type="InterPro" id="IPR006381">
    <property type="entry name" value="HAD-SF-IIB-MPGP"/>
</dbReference>
<dbReference type="EMBL" id="PKUS01000002">
    <property type="protein sequence ID" value="PLW70440.1"/>
    <property type="molecule type" value="Genomic_DNA"/>
</dbReference>
<dbReference type="PANTHER" id="PTHR10000">
    <property type="entry name" value="PHOSPHOSERINE PHOSPHATASE"/>
    <property type="match status" value="1"/>
</dbReference>
<organism evidence="4 5">
    <name type="scientific">Pseudohalioglobus lutimaris</name>
    <dbReference type="NCBI Taxonomy" id="1737061"/>
    <lineage>
        <taxon>Bacteria</taxon>
        <taxon>Pseudomonadati</taxon>
        <taxon>Pseudomonadota</taxon>
        <taxon>Gammaproteobacteria</taxon>
        <taxon>Cellvibrionales</taxon>
        <taxon>Halieaceae</taxon>
        <taxon>Pseudohalioglobus</taxon>
    </lineage>
</organism>
<comment type="caution">
    <text evidence="4">The sequence shown here is derived from an EMBL/GenBank/DDBJ whole genome shotgun (WGS) entry which is preliminary data.</text>
</comment>
<dbReference type="Proteomes" id="UP000235005">
    <property type="component" value="Unassembled WGS sequence"/>
</dbReference>
<keyword evidence="3" id="KW-0460">Magnesium</keyword>
<keyword evidence="5" id="KW-1185">Reference proteome</keyword>
<evidence type="ECO:0000313" key="4">
    <source>
        <dbReference type="EMBL" id="PLW70440.1"/>
    </source>
</evidence>
<dbReference type="Gene3D" id="3.40.50.1000">
    <property type="entry name" value="HAD superfamily/HAD-like"/>
    <property type="match status" value="1"/>
</dbReference>
<sequence>MSAPVPRLVFTDLDGSLLDHQSYSFAPATPLLAELAAACIPVVPVTSKTRVEIEALRQQLDNTHPFIVENGAAVFIPQGYFEQAPHGTEEVDGYWVKAMSGPRQRWLDLLDKLRPQFEGEFENFYRAGPAGIAAMTGLSPEGAVLANQREYSEPVQWRGADDRKAAFVQALTLQGAHALQGGRFLTIAGDCDKGRALDWLRTEYRRAWQASAVMDIAVGDSGNDVAMLDAAGSALLVRSPVHDFPELKRDSGVMRSAGYGPEGWVEGVGQWLAAEDPHKHFKG</sequence>
<evidence type="ECO:0000313" key="5">
    <source>
        <dbReference type="Proteomes" id="UP000235005"/>
    </source>
</evidence>
<dbReference type="GO" id="GO:0005829">
    <property type="term" value="C:cytosol"/>
    <property type="evidence" value="ECO:0007669"/>
    <property type="project" value="TreeGrafter"/>
</dbReference>
<dbReference type="NCBIfam" id="TIGR01484">
    <property type="entry name" value="HAD-SF-IIB"/>
    <property type="match status" value="1"/>
</dbReference>
<reference evidence="4 5" key="1">
    <citation type="submission" date="2018-01" db="EMBL/GenBank/DDBJ databases">
        <title>The draft genome sequence of Halioglobus lutimaris HF004.</title>
        <authorList>
            <person name="Du Z.-J."/>
            <person name="Shi M.-J."/>
        </authorList>
    </citation>
    <scope>NUCLEOTIDE SEQUENCE [LARGE SCALE GENOMIC DNA]</scope>
    <source>
        <strain evidence="4 5">HF004</strain>
    </source>
</reference>
<name>A0A2N5X7H9_9GAMM</name>
<protein>
    <submittedName>
        <fullName evidence="4">Mannosyl-3-phosphoglycerate phosphatase</fullName>
    </submittedName>
</protein>
<gene>
    <name evidence="4" type="ORF">C0039_04370</name>
</gene>
<dbReference type="InterPro" id="IPR023214">
    <property type="entry name" value="HAD_sf"/>
</dbReference>
<dbReference type="Gene3D" id="3.30.980.20">
    <property type="entry name" value="Putative mannosyl-3-phosphoglycerate phosphatase, domain 2"/>
    <property type="match status" value="1"/>
</dbReference>
<dbReference type="OrthoDB" id="193379at2"/>
<dbReference type="GO" id="GO:0051479">
    <property type="term" value="P:mannosylglycerate biosynthetic process"/>
    <property type="evidence" value="ECO:0007669"/>
    <property type="project" value="InterPro"/>
</dbReference>
<keyword evidence="2" id="KW-0378">Hydrolase</keyword>
<dbReference type="AlphaFoldDB" id="A0A2N5X7H9"/>
<dbReference type="InterPro" id="IPR036412">
    <property type="entry name" value="HAD-like_sf"/>
</dbReference>
<dbReference type="SFLD" id="SFLDS00003">
    <property type="entry name" value="Haloacid_Dehalogenase"/>
    <property type="match status" value="1"/>
</dbReference>
<dbReference type="InterPro" id="IPR006379">
    <property type="entry name" value="HAD-SF_hydro_IIB"/>
</dbReference>
<dbReference type="SUPFAM" id="SSF56784">
    <property type="entry name" value="HAD-like"/>
    <property type="match status" value="1"/>
</dbReference>
<evidence type="ECO:0000256" key="3">
    <source>
        <dbReference type="ARBA" id="ARBA00022842"/>
    </source>
</evidence>
<evidence type="ECO:0000256" key="1">
    <source>
        <dbReference type="ARBA" id="ARBA00022723"/>
    </source>
</evidence>
<evidence type="ECO:0000256" key="2">
    <source>
        <dbReference type="ARBA" id="ARBA00022801"/>
    </source>
</evidence>
<dbReference type="NCBIfam" id="TIGR01486">
    <property type="entry name" value="HAD-SF-IIB-MPGP"/>
    <property type="match status" value="1"/>
</dbReference>